<dbReference type="Proteomes" id="UP000824225">
    <property type="component" value="Unassembled WGS sequence"/>
</dbReference>
<sequence>MSKLLEDAPGKRLLLMGNEALVRGAYEAGLNFACCYPGTPSSEVTTLLFSLQQEAPFRMEFGANEKVSLEAAAGAALAGFNTLTSMKHVGMNVAADPLGTLAYLGVRGSLVIYNADDPSLFSSQNEQDNRAYARLFGVPLFEPSSAQDMKDMTVEAFRLSHELGMPVMVRSTTRIAHLRGVVELGPVTEPPKPRRLEKSPKDFVCLPANAYGMHKKLLDKLAAAAQYSDQSPFNTVGGPADAPYGVVTSGVGAAYVTDAVHDLGLEDKVAVFRVGFSYPEPDAALLAFLRGKQKILVVEELEPVLEQHLKALAQENGLTLPIRGKGVGRLSRLYEYDSEMVREAAALFFDTPYTPPVGPDTADRPPLPVRPPNLCPGCPHRMSYYAAKKACEGRDVVFPNDIGCYSLGYAAPLGMADSILCMGASASLPCGLTQAIEGSGQQVLAFIGDSTFFHSGLTGIANAVYNGHKYTLIILDNEVTAMTGHQPSPALDPESDPRAAMAGLTPIDAAAVCRALGVQHVQVVKPTNLKKMEAAVREALDYDGLSVIVAREPCPLHHKRQSGKGAKVVFGVDQSLCDHCRLCIKEYGCPAFQPEGDTVVIDPTQCSGCAVCVQVCPQRAIKPVK</sequence>
<proteinExistence type="predicted"/>
<evidence type="ECO:0000256" key="14">
    <source>
        <dbReference type="PIRNR" id="PIRNR006439"/>
    </source>
</evidence>
<dbReference type="Pfam" id="PF01855">
    <property type="entry name" value="POR_N"/>
    <property type="match status" value="1"/>
</dbReference>
<dbReference type="PROSITE" id="PS00198">
    <property type="entry name" value="4FE4S_FER_1"/>
    <property type="match status" value="1"/>
</dbReference>
<dbReference type="Pfam" id="PF02775">
    <property type="entry name" value="TPP_enzyme_C"/>
    <property type="match status" value="1"/>
</dbReference>
<evidence type="ECO:0000313" key="18">
    <source>
        <dbReference type="Proteomes" id="UP000824225"/>
    </source>
</evidence>
<evidence type="ECO:0000256" key="7">
    <source>
        <dbReference type="ARBA" id="ARBA00022723"/>
    </source>
</evidence>
<dbReference type="GO" id="GO:0051539">
    <property type="term" value="F:4 iron, 4 sulfur cluster binding"/>
    <property type="evidence" value="ECO:0007669"/>
    <property type="project" value="UniProtKB-UniRule"/>
</dbReference>
<keyword evidence="5 14" id="KW-0813">Transport</keyword>
<dbReference type="Gene3D" id="3.30.70.20">
    <property type="match status" value="1"/>
</dbReference>
<dbReference type="InterPro" id="IPR029061">
    <property type="entry name" value="THDP-binding"/>
</dbReference>
<evidence type="ECO:0000256" key="6">
    <source>
        <dbReference type="ARBA" id="ARBA00022485"/>
    </source>
</evidence>
<evidence type="ECO:0000259" key="16">
    <source>
        <dbReference type="PROSITE" id="PS51379"/>
    </source>
</evidence>
<gene>
    <name evidence="17" type="primary">iorA</name>
    <name evidence="17" type="ORF">H9962_00790</name>
</gene>
<dbReference type="EC" id="1.2.7.8" evidence="3 14"/>
<evidence type="ECO:0000256" key="13">
    <source>
        <dbReference type="ARBA" id="ARBA00048332"/>
    </source>
</evidence>
<dbReference type="InterPro" id="IPR009014">
    <property type="entry name" value="Transketo_C/PFOR_II"/>
</dbReference>
<feature type="binding site" evidence="15">
    <location>
        <position position="580"/>
    </location>
    <ligand>
        <name>[4Fe-4S] cluster</name>
        <dbReference type="ChEBI" id="CHEBI:49883"/>
        <label>1</label>
    </ligand>
</feature>
<dbReference type="InterPro" id="IPR017721">
    <property type="entry name" value="IorA"/>
</dbReference>
<evidence type="ECO:0000256" key="5">
    <source>
        <dbReference type="ARBA" id="ARBA00022448"/>
    </source>
</evidence>
<dbReference type="InterPro" id="IPR002880">
    <property type="entry name" value="Pyrv_Fd/Flavodoxin_OxRdtase_N"/>
</dbReference>
<dbReference type="NCBIfam" id="TIGR03336">
    <property type="entry name" value="IOR_alpha"/>
    <property type="match status" value="1"/>
</dbReference>
<dbReference type="PROSITE" id="PS51379">
    <property type="entry name" value="4FE4S_FER_2"/>
    <property type="match status" value="1"/>
</dbReference>
<evidence type="ECO:0000256" key="9">
    <source>
        <dbReference type="ARBA" id="ARBA00023002"/>
    </source>
</evidence>
<feature type="binding site" evidence="15">
    <location>
        <position position="577"/>
    </location>
    <ligand>
        <name>[4Fe-4S] cluster</name>
        <dbReference type="ChEBI" id="CHEBI:49883"/>
        <label>1</label>
    </ligand>
</feature>
<feature type="domain" description="4Fe-4S ferredoxin-type" evidence="16">
    <location>
        <begin position="597"/>
        <end position="625"/>
    </location>
</feature>
<dbReference type="InterPro" id="IPR017896">
    <property type="entry name" value="4Fe4S_Fe-S-bd"/>
</dbReference>
<dbReference type="CDD" id="cd07034">
    <property type="entry name" value="TPP_PYR_PFOR_IOR-alpha_like"/>
    <property type="match status" value="1"/>
</dbReference>
<dbReference type="EMBL" id="DXAN01000002">
    <property type="protein sequence ID" value="HJA07718.1"/>
    <property type="molecule type" value="Genomic_DNA"/>
</dbReference>
<dbReference type="Gene3D" id="3.40.50.970">
    <property type="match status" value="2"/>
</dbReference>
<keyword evidence="8 14" id="KW-0249">Electron transport</keyword>
<dbReference type="PANTHER" id="PTHR43710">
    <property type="entry name" value="2-HYDROXYACYL-COA LYASE"/>
    <property type="match status" value="1"/>
</dbReference>
<dbReference type="FunFam" id="3.40.50.970:FF:000039">
    <property type="entry name" value="Indolepyruvate oxidoreductase subunit IorA"/>
    <property type="match status" value="1"/>
</dbReference>
<comment type="subunit">
    <text evidence="2">Heterodimer of the IorA and IorB subunits.</text>
</comment>
<reference evidence="17" key="2">
    <citation type="submission" date="2021-04" db="EMBL/GenBank/DDBJ databases">
        <authorList>
            <person name="Gilroy R."/>
        </authorList>
    </citation>
    <scope>NUCLEOTIDE SEQUENCE</scope>
    <source>
        <strain evidence="17">CHK186-16707</strain>
    </source>
</reference>
<evidence type="ECO:0000256" key="10">
    <source>
        <dbReference type="ARBA" id="ARBA00023004"/>
    </source>
</evidence>
<feature type="binding site" evidence="15">
    <location>
        <position position="589"/>
    </location>
    <ligand>
        <name>[4Fe-4S] cluster</name>
        <dbReference type="ChEBI" id="CHEBI:49883"/>
        <label>2</label>
    </ligand>
</feature>
<evidence type="ECO:0000256" key="8">
    <source>
        <dbReference type="ARBA" id="ARBA00022982"/>
    </source>
</evidence>
<dbReference type="GO" id="GO:0043805">
    <property type="term" value="F:indolepyruvate ferredoxin oxidoreductase activity"/>
    <property type="evidence" value="ECO:0007669"/>
    <property type="project" value="UniProtKB-UniRule"/>
</dbReference>
<keyword evidence="7 14" id="KW-0479">Metal-binding</keyword>
<keyword evidence="10 14" id="KW-0408">Iron</keyword>
<accession>A0A9D2HAR6</accession>
<dbReference type="AlphaFoldDB" id="A0A9D2HAR6"/>
<evidence type="ECO:0000313" key="17">
    <source>
        <dbReference type="EMBL" id="HJA07718.1"/>
    </source>
</evidence>
<keyword evidence="6 14" id="KW-0004">4Fe-4S</keyword>
<dbReference type="GO" id="GO:0030976">
    <property type="term" value="F:thiamine pyrophosphate binding"/>
    <property type="evidence" value="ECO:0007669"/>
    <property type="project" value="InterPro"/>
</dbReference>
<dbReference type="Pfam" id="PF00037">
    <property type="entry name" value="Fer4"/>
    <property type="match status" value="1"/>
</dbReference>
<dbReference type="PANTHER" id="PTHR43710:SF7">
    <property type="entry name" value="INDOLEPYRUVATE OXIDOREDUCTASE SUBUNIT IORA"/>
    <property type="match status" value="1"/>
</dbReference>
<dbReference type="SUPFAM" id="SSF54862">
    <property type="entry name" value="4Fe-4S ferredoxins"/>
    <property type="match status" value="1"/>
</dbReference>
<comment type="function">
    <text evidence="1 14">Catalyzes the ferredoxin-dependent oxidative decarboxylation of arylpyruvates.</text>
</comment>
<dbReference type="InterPro" id="IPR017900">
    <property type="entry name" value="4Fe4S_Fe_S_CS"/>
</dbReference>
<evidence type="ECO:0000256" key="2">
    <source>
        <dbReference type="ARBA" id="ARBA00011238"/>
    </source>
</evidence>
<dbReference type="SUPFAM" id="SSF52518">
    <property type="entry name" value="Thiamin diphosphate-binding fold (THDP-binding)"/>
    <property type="match status" value="2"/>
</dbReference>
<evidence type="ECO:0000256" key="4">
    <source>
        <dbReference type="ARBA" id="ARBA00017710"/>
    </source>
</evidence>
<organism evidence="17 18">
    <name type="scientific">Candidatus Mailhella merdigallinarum</name>
    <dbReference type="NCBI Taxonomy" id="2838658"/>
    <lineage>
        <taxon>Bacteria</taxon>
        <taxon>Pseudomonadati</taxon>
        <taxon>Thermodesulfobacteriota</taxon>
        <taxon>Desulfovibrionia</taxon>
        <taxon>Desulfovibrionales</taxon>
        <taxon>Desulfovibrionaceae</taxon>
        <taxon>Mailhella</taxon>
    </lineage>
</organism>
<evidence type="ECO:0000256" key="1">
    <source>
        <dbReference type="ARBA" id="ARBA00002995"/>
    </source>
</evidence>
<feature type="binding site" evidence="15">
    <location>
        <position position="616"/>
    </location>
    <ligand>
        <name>[4Fe-4S] cluster</name>
        <dbReference type="ChEBI" id="CHEBI:49883"/>
        <label>1</label>
    </ligand>
</feature>
<keyword evidence="9 14" id="KW-0560">Oxidoreductase</keyword>
<reference evidence="17" key="1">
    <citation type="journal article" date="2021" name="PeerJ">
        <title>Extensive microbial diversity within the chicken gut microbiome revealed by metagenomics and culture.</title>
        <authorList>
            <person name="Gilroy R."/>
            <person name="Ravi A."/>
            <person name="Getino M."/>
            <person name="Pursley I."/>
            <person name="Horton D.L."/>
            <person name="Alikhan N.F."/>
            <person name="Baker D."/>
            <person name="Gharbi K."/>
            <person name="Hall N."/>
            <person name="Watson M."/>
            <person name="Adriaenssens E.M."/>
            <person name="Foster-Nyarko E."/>
            <person name="Jarju S."/>
            <person name="Secka A."/>
            <person name="Antonio M."/>
            <person name="Oren A."/>
            <person name="Chaudhuri R.R."/>
            <person name="La Ragione R."/>
            <person name="Hildebrand F."/>
            <person name="Pallen M.J."/>
        </authorList>
    </citation>
    <scope>NUCLEOTIDE SEQUENCE</scope>
    <source>
        <strain evidence="17">CHK186-16707</strain>
    </source>
</reference>
<evidence type="ECO:0000256" key="15">
    <source>
        <dbReference type="PIRSR" id="PIRSR006439-50"/>
    </source>
</evidence>
<name>A0A9D2HAR6_9BACT</name>
<comment type="caution">
    <text evidence="17">The sequence shown here is derived from an EMBL/GenBank/DDBJ whole genome shotgun (WGS) entry which is preliminary data.</text>
</comment>
<feature type="binding site" evidence="15">
    <location>
        <position position="612"/>
    </location>
    <ligand>
        <name>[4Fe-4S] cluster</name>
        <dbReference type="ChEBI" id="CHEBI:49883"/>
        <label>2</label>
    </ligand>
</feature>
<dbReference type="GO" id="GO:0046872">
    <property type="term" value="F:metal ion binding"/>
    <property type="evidence" value="ECO:0007669"/>
    <property type="project" value="UniProtKB-UniRule"/>
</dbReference>
<protein>
    <recommendedName>
        <fullName evidence="4 14">Indolepyruvate oxidoreductase subunit IorA</fullName>
        <shortName evidence="14">IOR</shortName>
        <ecNumber evidence="3 14">1.2.7.8</ecNumber>
    </recommendedName>
    <alternativeName>
        <fullName evidence="12 14">Indolepyruvate ferredoxin oxidoreductase subunit alpha</fullName>
    </alternativeName>
</protein>
<feature type="binding site" evidence="15">
    <location>
        <position position="583"/>
    </location>
    <ligand>
        <name>[4Fe-4S] cluster</name>
        <dbReference type="ChEBI" id="CHEBI:49883"/>
        <label>1</label>
    </ligand>
</feature>
<evidence type="ECO:0000256" key="3">
    <source>
        <dbReference type="ARBA" id="ARBA00012812"/>
    </source>
</evidence>
<dbReference type="SUPFAM" id="SSF52922">
    <property type="entry name" value="TK C-terminal domain-like"/>
    <property type="match status" value="1"/>
</dbReference>
<feature type="binding site" evidence="15">
    <location>
        <position position="609"/>
    </location>
    <ligand>
        <name>[4Fe-4S] cluster</name>
        <dbReference type="ChEBI" id="CHEBI:49883"/>
        <label>2</label>
    </ligand>
</feature>
<feature type="binding site" evidence="15">
    <location>
        <position position="606"/>
    </location>
    <ligand>
        <name>[4Fe-4S] cluster</name>
        <dbReference type="ChEBI" id="CHEBI:49883"/>
        <label>2</label>
    </ligand>
</feature>
<dbReference type="GO" id="GO:0044281">
    <property type="term" value="P:small molecule metabolic process"/>
    <property type="evidence" value="ECO:0007669"/>
    <property type="project" value="UniProtKB-ARBA"/>
</dbReference>
<dbReference type="PIRSF" id="PIRSF006439">
    <property type="entry name" value="Indolepyruvate_ferr_oxidored"/>
    <property type="match status" value="1"/>
</dbReference>
<comment type="cofactor">
    <cofactor evidence="14 15">
        <name>[4Fe-4S] cluster</name>
        <dbReference type="ChEBI" id="CHEBI:49883"/>
    </cofactor>
    <text evidence="14 15">Binds 2 [4Fe-4S] clusters. In this family the first cluster has a non-standard and varying [4Fe-4S] binding motif CX(2)CX(2)CX(4-5)CP.</text>
</comment>
<dbReference type="CDD" id="cd02008">
    <property type="entry name" value="TPP_IOR_alpha"/>
    <property type="match status" value="1"/>
</dbReference>
<comment type="catalytic activity">
    <reaction evidence="13 14">
        <text>indole-3-pyruvate + 2 oxidized [2Fe-2S]-[ferredoxin] + CoA = (indol-3-yl)acetyl-CoA + 2 reduced [2Fe-2S]-[ferredoxin] + CO2 + H(+)</text>
        <dbReference type="Rhea" id="RHEA:12645"/>
        <dbReference type="Rhea" id="RHEA-COMP:10000"/>
        <dbReference type="Rhea" id="RHEA-COMP:10001"/>
        <dbReference type="ChEBI" id="CHEBI:15378"/>
        <dbReference type="ChEBI" id="CHEBI:16526"/>
        <dbReference type="ChEBI" id="CHEBI:17640"/>
        <dbReference type="ChEBI" id="CHEBI:33737"/>
        <dbReference type="ChEBI" id="CHEBI:33738"/>
        <dbReference type="ChEBI" id="CHEBI:57271"/>
        <dbReference type="ChEBI" id="CHEBI:57287"/>
        <dbReference type="EC" id="1.2.7.8"/>
    </reaction>
</comment>
<evidence type="ECO:0000256" key="11">
    <source>
        <dbReference type="ARBA" id="ARBA00023014"/>
    </source>
</evidence>
<dbReference type="InterPro" id="IPR045025">
    <property type="entry name" value="HACL1-like"/>
</dbReference>
<evidence type="ECO:0000256" key="12">
    <source>
        <dbReference type="ARBA" id="ARBA00030514"/>
    </source>
</evidence>
<dbReference type="InterPro" id="IPR011766">
    <property type="entry name" value="TPP_enzyme_TPP-bd"/>
</dbReference>
<keyword evidence="11 14" id="KW-0411">Iron-sulfur</keyword>